<dbReference type="GeneID" id="5010785"/>
<organism evidence="2 3">
    <name type="scientific">Paramecium tetraurelia</name>
    <dbReference type="NCBI Taxonomy" id="5888"/>
    <lineage>
        <taxon>Eukaryota</taxon>
        <taxon>Sar</taxon>
        <taxon>Alveolata</taxon>
        <taxon>Ciliophora</taxon>
        <taxon>Intramacronucleata</taxon>
        <taxon>Oligohymenophorea</taxon>
        <taxon>Peniculida</taxon>
        <taxon>Parameciidae</taxon>
        <taxon>Paramecium</taxon>
    </lineage>
</organism>
<proteinExistence type="predicted"/>
<protein>
    <submittedName>
        <fullName evidence="2">Uncharacterized protein</fullName>
    </submittedName>
</protein>
<evidence type="ECO:0000256" key="1">
    <source>
        <dbReference type="SAM" id="MobiDB-lite"/>
    </source>
</evidence>
<dbReference type="Proteomes" id="UP000000600">
    <property type="component" value="Unassembled WGS sequence"/>
</dbReference>
<feature type="region of interest" description="Disordered" evidence="1">
    <location>
        <begin position="267"/>
        <end position="286"/>
    </location>
</feature>
<keyword evidence="3" id="KW-1185">Reference proteome</keyword>
<feature type="compositionally biased region" description="Polar residues" evidence="1">
    <location>
        <begin position="276"/>
        <end position="286"/>
    </location>
</feature>
<gene>
    <name evidence="2" type="ORF">GSPATT00028638001</name>
</gene>
<dbReference type="EMBL" id="CT867993">
    <property type="protein sequence ID" value="CAK57603.1"/>
    <property type="molecule type" value="Genomic_DNA"/>
</dbReference>
<dbReference type="InParanoid" id="A0BGD6"/>
<evidence type="ECO:0000313" key="3">
    <source>
        <dbReference type="Proteomes" id="UP000000600"/>
    </source>
</evidence>
<dbReference type="HOGENOM" id="CLU_843213_0_0_1"/>
<feature type="compositionally biased region" description="Polar residues" evidence="1">
    <location>
        <begin position="221"/>
        <end position="241"/>
    </location>
</feature>
<dbReference type="RefSeq" id="XP_001425001.1">
    <property type="nucleotide sequence ID" value="XM_001424964.1"/>
</dbReference>
<name>A0BGD6_PARTE</name>
<sequence length="330" mass="39562">MKFIALEIIQNVRDADNFFDKMILNLMKKISQRHFLYYNTLTQIFQNTLNVRKNQSHAYTVDWIKQENQYFNMKTFVVVEQKSRANQAYGYACTTNFKEIALQKYHIKKTDENPQISQQPKQNVQPFKPDYKNFDYKQKYQAEAEQVNRPQQQLQAKHEILVMKSHPSLIITNNNNNNKFDNLHNKYIETKVDNYFSKSQDPIIKLQFQLIVITSCSRTQKQTKRLSSQTNKSYQRQGSDNQDIKNGYSQQQKLNGKYTNQLPYQERVPEKKLNEQRQNYPNSYLNKQQENKYYGNKKLDNRVIDKKFSVQNLQRQYIQQPESIVQYIKL</sequence>
<evidence type="ECO:0000313" key="2">
    <source>
        <dbReference type="EMBL" id="CAK57603.1"/>
    </source>
</evidence>
<dbReference type="KEGG" id="ptm:GSPATT00028638001"/>
<accession>A0BGD6</accession>
<dbReference type="AlphaFoldDB" id="A0BGD6"/>
<feature type="region of interest" description="Disordered" evidence="1">
    <location>
        <begin position="221"/>
        <end position="247"/>
    </location>
</feature>
<reference evidence="2 3" key="1">
    <citation type="journal article" date="2006" name="Nature">
        <title>Global trends of whole-genome duplications revealed by the ciliate Paramecium tetraurelia.</title>
        <authorList>
            <consortium name="Genoscope"/>
            <person name="Aury J.-M."/>
            <person name="Jaillon O."/>
            <person name="Duret L."/>
            <person name="Noel B."/>
            <person name="Jubin C."/>
            <person name="Porcel B.M."/>
            <person name="Segurens B."/>
            <person name="Daubin V."/>
            <person name="Anthouard V."/>
            <person name="Aiach N."/>
            <person name="Arnaiz O."/>
            <person name="Billaut A."/>
            <person name="Beisson J."/>
            <person name="Blanc I."/>
            <person name="Bouhouche K."/>
            <person name="Camara F."/>
            <person name="Duharcourt S."/>
            <person name="Guigo R."/>
            <person name="Gogendeau D."/>
            <person name="Katinka M."/>
            <person name="Keller A.-M."/>
            <person name="Kissmehl R."/>
            <person name="Klotz C."/>
            <person name="Koll F."/>
            <person name="Le Moue A."/>
            <person name="Lepere C."/>
            <person name="Malinsky S."/>
            <person name="Nowacki M."/>
            <person name="Nowak J.K."/>
            <person name="Plattner H."/>
            <person name="Poulain J."/>
            <person name="Ruiz F."/>
            <person name="Serrano V."/>
            <person name="Zagulski M."/>
            <person name="Dessen P."/>
            <person name="Betermier M."/>
            <person name="Weissenbach J."/>
            <person name="Scarpelli C."/>
            <person name="Schachter V."/>
            <person name="Sperling L."/>
            <person name="Meyer E."/>
            <person name="Cohen J."/>
            <person name="Wincker P."/>
        </authorList>
    </citation>
    <scope>NUCLEOTIDE SEQUENCE [LARGE SCALE GENOMIC DNA]</scope>
    <source>
        <strain evidence="2 3">Stock d4-2</strain>
    </source>
</reference>